<dbReference type="EMBL" id="PDCK01000040">
    <property type="protein sequence ID" value="PRQ47918.1"/>
    <property type="molecule type" value="Genomic_DNA"/>
</dbReference>
<dbReference type="Proteomes" id="UP000238479">
    <property type="component" value="Chromosome 2"/>
</dbReference>
<organism evidence="2 3">
    <name type="scientific">Rosa chinensis</name>
    <name type="common">China rose</name>
    <dbReference type="NCBI Taxonomy" id="74649"/>
    <lineage>
        <taxon>Eukaryota</taxon>
        <taxon>Viridiplantae</taxon>
        <taxon>Streptophyta</taxon>
        <taxon>Embryophyta</taxon>
        <taxon>Tracheophyta</taxon>
        <taxon>Spermatophyta</taxon>
        <taxon>Magnoliopsida</taxon>
        <taxon>eudicotyledons</taxon>
        <taxon>Gunneridae</taxon>
        <taxon>Pentapetalae</taxon>
        <taxon>rosids</taxon>
        <taxon>fabids</taxon>
        <taxon>Rosales</taxon>
        <taxon>Rosaceae</taxon>
        <taxon>Rosoideae</taxon>
        <taxon>Rosoideae incertae sedis</taxon>
        <taxon>Rosa</taxon>
    </lineage>
</organism>
<keyword evidence="1" id="KW-0472">Membrane</keyword>
<reference evidence="2 3" key="1">
    <citation type="journal article" date="2018" name="Nat. Genet.">
        <title>The Rosa genome provides new insights in the design of modern roses.</title>
        <authorList>
            <person name="Bendahmane M."/>
        </authorList>
    </citation>
    <scope>NUCLEOTIDE SEQUENCE [LARGE SCALE GENOMIC DNA]</scope>
    <source>
        <strain evidence="3">cv. Old Blush</strain>
    </source>
</reference>
<name>A0A2P6RNB1_ROSCH</name>
<feature type="transmembrane region" description="Helical" evidence="1">
    <location>
        <begin position="20"/>
        <end position="41"/>
    </location>
</feature>
<comment type="caution">
    <text evidence="2">The sequence shown here is derived from an EMBL/GenBank/DDBJ whole genome shotgun (WGS) entry which is preliminary data.</text>
</comment>
<gene>
    <name evidence="2" type="ORF">RchiOBHm_Chr2g0104941</name>
</gene>
<evidence type="ECO:0000256" key="1">
    <source>
        <dbReference type="SAM" id="Phobius"/>
    </source>
</evidence>
<protein>
    <submittedName>
        <fullName evidence="2">Uncharacterized protein</fullName>
    </submittedName>
</protein>
<proteinExistence type="predicted"/>
<accession>A0A2P6RNB1</accession>
<evidence type="ECO:0000313" key="2">
    <source>
        <dbReference type="EMBL" id="PRQ47918.1"/>
    </source>
</evidence>
<sequence>MIFVSHLSYLFSHLLPFSLNSLKSSVLLSIFFILSSLPFSYRVKCWKLNGFLLFPCFLITLFWLLVRKWVDSTRR</sequence>
<keyword evidence="1" id="KW-0812">Transmembrane</keyword>
<keyword evidence="3" id="KW-1185">Reference proteome</keyword>
<feature type="transmembrane region" description="Helical" evidence="1">
    <location>
        <begin position="48"/>
        <end position="66"/>
    </location>
</feature>
<keyword evidence="1" id="KW-1133">Transmembrane helix</keyword>
<evidence type="ECO:0000313" key="3">
    <source>
        <dbReference type="Proteomes" id="UP000238479"/>
    </source>
</evidence>
<dbReference type="Gramene" id="PRQ47918">
    <property type="protein sequence ID" value="PRQ47918"/>
    <property type="gene ID" value="RchiOBHm_Chr2g0104941"/>
</dbReference>
<dbReference type="AlphaFoldDB" id="A0A2P6RNB1"/>